<comment type="caution">
    <text evidence="2">The sequence shown here is derived from an EMBL/GenBank/DDBJ whole genome shotgun (WGS) entry which is preliminary data.</text>
</comment>
<reference evidence="2 3" key="1">
    <citation type="submission" date="2018-06" db="EMBL/GenBank/DDBJ databases">
        <title>Comparative genomics reveals the genomic features of Rhizophagus irregularis, R. cerebriforme, R. diaphanum and Gigaspora rosea, and their symbiotic lifestyle signature.</title>
        <authorList>
            <person name="Morin E."/>
            <person name="San Clemente H."/>
            <person name="Chen E.C.H."/>
            <person name="De La Providencia I."/>
            <person name="Hainaut M."/>
            <person name="Kuo A."/>
            <person name="Kohler A."/>
            <person name="Murat C."/>
            <person name="Tang N."/>
            <person name="Roy S."/>
            <person name="Loubradou J."/>
            <person name="Henrissat B."/>
            <person name="Grigoriev I.V."/>
            <person name="Corradi N."/>
            <person name="Roux C."/>
            <person name="Martin F.M."/>
        </authorList>
    </citation>
    <scope>NUCLEOTIDE SEQUENCE [LARGE SCALE GENOMIC DNA]</scope>
    <source>
        <strain evidence="2 3">DAOM 194757</strain>
    </source>
</reference>
<keyword evidence="3" id="KW-1185">Reference proteome</keyword>
<feature type="region of interest" description="Disordered" evidence="1">
    <location>
        <begin position="37"/>
        <end position="66"/>
    </location>
</feature>
<evidence type="ECO:0000313" key="3">
    <source>
        <dbReference type="Proteomes" id="UP000266673"/>
    </source>
</evidence>
<evidence type="ECO:0000256" key="1">
    <source>
        <dbReference type="SAM" id="MobiDB-lite"/>
    </source>
</evidence>
<evidence type="ECO:0000313" key="2">
    <source>
        <dbReference type="EMBL" id="RIB06931.1"/>
    </source>
</evidence>
<proteinExistence type="predicted"/>
<dbReference type="EMBL" id="QKWP01001737">
    <property type="protein sequence ID" value="RIB06931.1"/>
    <property type="molecule type" value="Genomic_DNA"/>
</dbReference>
<dbReference type="Proteomes" id="UP000266673">
    <property type="component" value="Unassembled WGS sequence"/>
</dbReference>
<accession>A0A397UBC7</accession>
<name>A0A397UBC7_9GLOM</name>
<gene>
    <name evidence="2" type="ORF">C2G38_2215827</name>
</gene>
<protein>
    <submittedName>
        <fullName evidence="2">Uncharacterized protein</fullName>
    </submittedName>
</protein>
<organism evidence="2 3">
    <name type="scientific">Gigaspora rosea</name>
    <dbReference type="NCBI Taxonomy" id="44941"/>
    <lineage>
        <taxon>Eukaryota</taxon>
        <taxon>Fungi</taxon>
        <taxon>Fungi incertae sedis</taxon>
        <taxon>Mucoromycota</taxon>
        <taxon>Glomeromycotina</taxon>
        <taxon>Glomeromycetes</taxon>
        <taxon>Diversisporales</taxon>
        <taxon>Gigasporaceae</taxon>
        <taxon>Gigaspora</taxon>
    </lineage>
</organism>
<sequence>MDSFTSSTFNLLQYILISKHFKIIFRKISQDFTKFRNFNQGTGSQTDQDGQTDQGDQTDQNDQIDN</sequence>
<dbReference type="AlphaFoldDB" id="A0A397UBC7"/>
<feature type="compositionally biased region" description="Low complexity" evidence="1">
    <location>
        <begin position="40"/>
        <end position="66"/>
    </location>
</feature>